<keyword evidence="4" id="KW-1185">Reference proteome</keyword>
<accession>A0A1H6USR8</accession>
<dbReference type="AlphaFoldDB" id="A0A1H6USR8"/>
<feature type="region of interest" description="Disordered" evidence="1">
    <location>
        <begin position="1"/>
        <end position="25"/>
    </location>
</feature>
<organism evidence="3 4">
    <name type="scientific">Cyclobacterium xiamenense</name>
    <dbReference type="NCBI Taxonomy" id="1297121"/>
    <lineage>
        <taxon>Bacteria</taxon>
        <taxon>Pseudomonadati</taxon>
        <taxon>Bacteroidota</taxon>
        <taxon>Cytophagia</taxon>
        <taxon>Cytophagales</taxon>
        <taxon>Cyclobacteriaceae</taxon>
        <taxon>Cyclobacterium</taxon>
    </lineage>
</organism>
<reference evidence="4" key="1">
    <citation type="submission" date="2016-10" db="EMBL/GenBank/DDBJ databases">
        <authorList>
            <person name="Varghese N."/>
            <person name="Submissions S."/>
        </authorList>
    </citation>
    <scope>NUCLEOTIDE SEQUENCE [LARGE SCALE GENOMIC DNA]</scope>
    <source>
        <strain evidence="4">IBRC-M 10761</strain>
    </source>
</reference>
<evidence type="ECO:0000313" key="4">
    <source>
        <dbReference type="Proteomes" id="UP000199403"/>
    </source>
</evidence>
<evidence type="ECO:0000256" key="2">
    <source>
        <dbReference type="SAM" id="Phobius"/>
    </source>
</evidence>
<dbReference type="EMBL" id="FNZH01000001">
    <property type="protein sequence ID" value="SEI92757.1"/>
    <property type="molecule type" value="Genomic_DNA"/>
</dbReference>
<feature type="compositionally biased region" description="Basic and acidic residues" evidence="1">
    <location>
        <begin position="10"/>
        <end position="25"/>
    </location>
</feature>
<protein>
    <submittedName>
        <fullName evidence="3">Uncharacterized protein</fullName>
    </submittedName>
</protein>
<keyword evidence="2" id="KW-0812">Transmembrane</keyword>
<dbReference type="Proteomes" id="UP000199403">
    <property type="component" value="Unassembled WGS sequence"/>
</dbReference>
<gene>
    <name evidence="3" type="ORF">SAMN05192553_101885</name>
</gene>
<proteinExistence type="predicted"/>
<feature type="transmembrane region" description="Helical" evidence="2">
    <location>
        <begin position="32"/>
        <end position="50"/>
    </location>
</feature>
<name>A0A1H6USR8_9BACT</name>
<evidence type="ECO:0000313" key="3">
    <source>
        <dbReference type="EMBL" id="SEI92757.1"/>
    </source>
</evidence>
<evidence type="ECO:0000256" key="1">
    <source>
        <dbReference type="SAM" id="MobiDB-lite"/>
    </source>
</evidence>
<keyword evidence="2" id="KW-1133">Transmembrane helix</keyword>
<keyword evidence="2" id="KW-0472">Membrane</keyword>
<sequence>MLAKTRCSHRSSDNKSFGDRDRTHENAGWKNSAFWTIYFLGLVVFYLNYLC</sequence>
<dbReference type="STRING" id="1416801.SAMN05192553_101885"/>